<dbReference type="EMBL" id="CM039439">
    <property type="protein sequence ID" value="KAI4297792.1"/>
    <property type="molecule type" value="Genomic_DNA"/>
</dbReference>
<accession>A0ACB9KLG7</accession>
<name>A0ACB9KLG7_BAUVA</name>
<evidence type="ECO:0000313" key="1">
    <source>
        <dbReference type="EMBL" id="KAI4297792.1"/>
    </source>
</evidence>
<gene>
    <name evidence="1" type="ORF">L6164_037658</name>
</gene>
<reference evidence="1 2" key="1">
    <citation type="journal article" date="2022" name="DNA Res.">
        <title>Chromosomal-level genome assembly of the orchid tree Bauhinia variegata (Leguminosae; Cercidoideae) supports the allotetraploid origin hypothesis of Bauhinia.</title>
        <authorList>
            <person name="Zhong Y."/>
            <person name="Chen Y."/>
            <person name="Zheng D."/>
            <person name="Pang J."/>
            <person name="Liu Y."/>
            <person name="Luo S."/>
            <person name="Meng S."/>
            <person name="Qian L."/>
            <person name="Wei D."/>
            <person name="Dai S."/>
            <person name="Zhou R."/>
        </authorList>
    </citation>
    <scope>NUCLEOTIDE SEQUENCE [LARGE SCALE GENOMIC DNA]</scope>
    <source>
        <strain evidence="1">BV-YZ2020</strain>
    </source>
</reference>
<evidence type="ECO:0000313" key="2">
    <source>
        <dbReference type="Proteomes" id="UP000828941"/>
    </source>
</evidence>
<dbReference type="Proteomes" id="UP000828941">
    <property type="component" value="Chromosome 14"/>
</dbReference>
<organism evidence="1 2">
    <name type="scientific">Bauhinia variegata</name>
    <name type="common">Purple orchid tree</name>
    <name type="synonym">Phanera variegata</name>
    <dbReference type="NCBI Taxonomy" id="167791"/>
    <lineage>
        <taxon>Eukaryota</taxon>
        <taxon>Viridiplantae</taxon>
        <taxon>Streptophyta</taxon>
        <taxon>Embryophyta</taxon>
        <taxon>Tracheophyta</taxon>
        <taxon>Spermatophyta</taxon>
        <taxon>Magnoliopsida</taxon>
        <taxon>eudicotyledons</taxon>
        <taxon>Gunneridae</taxon>
        <taxon>Pentapetalae</taxon>
        <taxon>rosids</taxon>
        <taxon>fabids</taxon>
        <taxon>Fabales</taxon>
        <taxon>Fabaceae</taxon>
        <taxon>Cercidoideae</taxon>
        <taxon>Cercideae</taxon>
        <taxon>Bauhiniinae</taxon>
        <taxon>Bauhinia</taxon>
    </lineage>
</organism>
<proteinExistence type="predicted"/>
<keyword evidence="2" id="KW-1185">Reference proteome</keyword>
<sequence>MEPKREEVVIVGAGIAGLTTSLGLHRLGIRSLVLELSDGLRVAGFALLTWTNAWKALDAVGVGDILRRQHVRLYWNVTTSLITGNQTSITSFTAKGKHGGHEVRCVKSFHSGRQLQSCTATCTIPCDEKTGYWFLTWTPTSREEELEEDPVKMKQWVLQKLEKMPSNVRAVIEKTELDSIFSWPLKYRSPWELIRGNISKGDVCVAGDALHPMPPDLGQGVCCALEDGVVLARCLAEAFSKKGRGNEKEDEEKEQYRRIVAALKKYANERRWRCIDLITTSYVVGVIQEGGSKLINSLRDEILAPFLAGLLLIKSDFDCGKLNSS</sequence>
<comment type="caution">
    <text evidence="1">The sequence shown here is derived from an EMBL/GenBank/DDBJ whole genome shotgun (WGS) entry which is preliminary data.</text>
</comment>
<protein>
    <submittedName>
        <fullName evidence="1">Uncharacterized protein</fullName>
    </submittedName>
</protein>